<dbReference type="EMBL" id="JBHTAC010000027">
    <property type="protein sequence ID" value="MFC7245547.1"/>
    <property type="molecule type" value="Genomic_DNA"/>
</dbReference>
<comment type="caution">
    <text evidence="6">The sequence shown here is derived from an EMBL/GenBank/DDBJ whole genome shotgun (WGS) entry which is preliminary data.</text>
</comment>
<keyword evidence="4" id="KW-0472">Membrane</keyword>
<proteinExistence type="predicted"/>
<feature type="transmembrane region" description="Helical" evidence="4">
    <location>
        <begin position="128"/>
        <end position="148"/>
    </location>
</feature>
<evidence type="ECO:0000256" key="1">
    <source>
        <dbReference type="ARBA" id="ARBA00023015"/>
    </source>
</evidence>
<dbReference type="RefSeq" id="WP_376808460.1">
    <property type="nucleotide sequence ID" value="NZ_JBHTAC010000027.1"/>
</dbReference>
<organism evidence="6 7">
    <name type="scientific">Catellatospora aurea</name>
    <dbReference type="NCBI Taxonomy" id="1337874"/>
    <lineage>
        <taxon>Bacteria</taxon>
        <taxon>Bacillati</taxon>
        <taxon>Actinomycetota</taxon>
        <taxon>Actinomycetes</taxon>
        <taxon>Micromonosporales</taxon>
        <taxon>Micromonosporaceae</taxon>
        <taxon>Catellatospora</taxon>
    </lineage>
</organism>
<dbReference type="InterPro" id="IPR018764">
    <property type="entry name" value="RskA_C"/>
</dbReference>
<dbReference type="Gene3D" id="1.10.10.1320">
    <property type="entry name" value="Anti-sigma factor, zinc-finger domain"/>
    <property type="match status" value="1"/>
</dbReference>
<evidence type="ECO:0000256" key="4">
    <source>
        <dbReference type="SAM" id="Phobius"/>
    </source>
</evidence>
<evidence type="ECO:0000256" key="2">
    <source>
        <dbReference type="ARBA" id="ARBA00023163"/>
    </source>
</evidence>
<keyword evidence="7" id="KW-1185">Reference proteome</keyword>
<dbReference type="Proteomes" id="UP001596392">
    <property type="component" value="Unassembled WGS sequence"/>
</dbReference>
<gene>
    <name evidence="6" type="ORF">ACFQO7_23985</name>
</gene>
<name>A0ABW2H0B0_9ACTN</name>
<keyword evidence="4" id="KW-0812">Transmembrane</keyword>
<evidence type="ECO:0000313" key="6">
    <source>
        <dbReference type="EMBL" id="MFC7245547.1"/>
    </source>
</evidence>
<sequence>MRHLDTEQLTLLAFDEPSEQTTAAAHLTSCDTCRDEVAELRRLAGVVAHTRPLRALPPPPPRLWSAIAAQAGLAEAGTGTAAAPPRRTSDAAASPDAGSVPRGPVRPSDNRPPAAAGPARRRRGLAKLVLAAGVIAAVAAGAVAGVWWDRPPQPPAPTVLAAAALTAYGDTPASATGSADVVAGHRLRLHVAGLPAVDGYYEVWLIDPDTMKMFSVGTLGPGADGEFSLPANADLAAYRLVDVSAEHFDNNTAHSGDSLLRGLLT</sequence>
<dbReference type="Pfam" id="PF10099">
    <property type="entry name" value="RskA_C"/>
    <property type="match status" value="1"/>
</dbReference>
<keyword evidence="4" id="KW-1133">Transmembrane helix</keyword>
<accession>A0ABW2H0B0</accession>
<keyword evidence="1" id="KW-0805">Transcription regulation</keyword>
<evidence type="ECO:0000313" key="7">
    <source>
        <dbReference type="Proteomes" id="UP001596392"/>
    </source>
</evidence>
<reference evidence="7" key="1">
    <citation type="journal article" date="2019" name="Int. J. Syst. Evol. Microbiol.">
        <title>The Global Catalogue of Microorganisms (GCM) 10K type strain sequencing project: providing services to taxonomists for standard genome sequencing and annotation.</title>
        <authorList>
            <consortium name="The Broad Institute Genomics Platform"/>
            <consortium name="The Broad Institute Genome Sequencing Center for Infectious Disease"/>
            <person name="Wu L."/>
            <person name="Ma J."/>
        </authorList>
    </citation>
    <scope>NUCLEOTIDE SEQUENCE [LARGE SCALE GENOMIC DNA]</scope>
    <source>
        <strain evidence="7">CGMCC 1.9106</strain>
    </source>
</reference>
<keyword evidence="2" id="KW-0804">Transcription</keyword>
<protein>
    <submittedName>
        <fullName evidence="6">Anti-sigma factor</fullName>
    </submittedName>
</protein>
<feature type="region of interest" description="Disordered" evidence="3">
    <location>
        <begin position="75"/>
        <end position="120"/>
    </location>
</feature>
<dbReference type="InterPro" id="IPR041916">
    <property type="entry name" value="Anti_sigma_zinc_sf"/>
</dbReference>
<evidence type="ECO:0000259" key="5">
    <source>
        <dbReference type="Pfam" id="PF10099"/>
    </source>
</evidence>
<feature type="domain" description="Anti-sigma K factor RskA C-terminal" evidence="5">
    <location>
        <begin position="135"/>
        <end position="250"/>
    </location>
</feature>
<evidence type="ECO:0000256" key="3">
    <source>
        <dbReference type="SAM" id="MobiDB-lite"/>
    </source>
</evidence>